<reference evidence="2 3" key="1">
    <citation type="submission" date="2011-05" db="EMBL/GenBank/DDBJ databases">
        <title>Whole genome sequence of Microlunatus phosphovorus NM-1.</title>
        <authorList>
            <person name="Hosoyama A."/>
            <person name="Sasaki K."/>
            <person name="Harada T."/>
            <person name="Igarashi R."/>
            <person name="Kawakoshi A."/>
            <person name="Sasagawa M."/>
            <person name="Fukada J."/>
            <person name="Nakamura S."/>
            <person name="Katano Y."/>
            <person name="Hanada S."/>
            <person name="Kamagata Y."/>
            <person name="Nakamura N."/>
            <person name="Yamazaki S."/>
            <person name="Fujita N."/>
        </authorList>
    </citation>
    <scope>NUCLEOTIDE SEQUENCE [LARGE SCALE GENOMIC DNA]</scope>
    <source>
        <strain evidence="3">ATCC 700054 / DSM 10555 / JCM 9379 / NBRC 101784 / NCIMB 13414 / VKM Ac-1990 / NM-1</strain>
    </source>
</reference>
<dbReference type="Gene3D" id="3.90.1200.10">
    <property type="match status" value="1"/>
</dbReference>
<feature type="compositionally biased region" description="Basic and acidic residues" evidence="1">
    <location>
        <begin position="10"/>
        <end position="22"/>
    </location>
</feature>
<feature type="region of interest" description="Disordered" evidence="1">
    <location>
        <begin position="1"/>
        <end position="28"/>
    </location>
</feature>
<evidence type="ECO:0000313" key="2">
    <source>
        <dbReference type="EMBL" id="BAK37010.1"/>
    </source>
</evidence>
<dbReference type="EMBL" id="AP012204">
    <property type="protein sequence ID" value="BAK37010.1"/>
    <property type="molecule type" value="Genomic_DNA"/>
</dbReference>
<dbReference type="STRING" id="1032480.MLP_39960"/>
<name>F5XQY8_MICPN</name>
<evidence type="ECO:0000313" key="3">
    <source>
        <dbReference type="Proteomes" id="UP000007947"/>
    </source>
</evidence>
<evidence type="ECO:0008006" key="4">
    <source>
        <dbReference type="Google" id="ProtNLM"/>
    </source>
</evidence>
<dbReference type="HOGENOM" id="CLU_066396_0_0_11"/>
<dbReference type="Proteomes" id="UP000007947">
    <property type="component" value="Chromosome"/>
</dbReference>
<accession>F5XQY8</accession>
<dbReference type="InterPro" id="IPR011009">
    <property type="entry name" value="Kinase-like_dom_sf"/>
</dbReference>
<sequence>MISPFRTPPRRQDRAVSERRLEGGNAGGAVRVGDTVRRACGPWTPSVHALLQHLHEVGFTRAPRPLGIDDQQREVLSYLPGNTVGASRPWPAWVHSDEALVQVAHWLRDYHVAVADFIPPADAIWREGGKWQPGLIVGQNDAAPYNAAWDDQGQFVGFFDWDFAAPVSRDWDLAFTAFAWVPLHARHVVEAEGFTDFADRGRRLRLFLAEYGWTGDLGAFLSTVQARVLASVDGIERTARGGDPVFQRMLVSGVADSLRTAVAQLAQDTADLIEPWKST</sequence>
<proteinExistence type="predicted"/>
<organism evidence="2 3">
    <name type="scientific">Microlunatus phosphovorus (strain ATCC 700054 / DSM 10555 / JCM 9379 / NBRC 101784 / NCIMB 13414 / VKM Ac-1990 / NM-1)</name>
    <dbReference type="NCBI Taxonomy" id="1032480"/>
    <lineage>
        <taxon>Bacteria</taxon>
        <taxon>Bacillati</taxon>
        <taxon>Actinomycetota</taxon>
        <taxon>Actinomycetes</taxon>
        <taxon>Propionibacteriales</taxon>
        <taxon>Propionibacteriaceae</taxon>
        <taxon>Microlunatus</taxon>
    </lineage>
</organism>
<keyword evidence="3" id="KW-1185">Reference proteome</keyword>
<evidence type="ECO:0000256" key="1">
    <source>
        <dbReference type="SAM" id="MobiDB-lite"/>
    </source>
</evidence>
<dbReference type="eggNOG" id="COG2334">
    <property type="taxonomic scope" value="Bacteria"/>
</dbReference>
<dbReference type="AlphaFoldDB" id="F5XQY8"/>
<gene>
    <name evidence="2" type="ordered locus">MLP_39960</name>
</gene>
<protein>
    <recommendedName>
        <fullName evidence="4">Aminoglycoside phosphotransferase domain-containing protein</fullName>
    </recommendedName>
</protein>
<dbReference type="SUPFAM" id="SSF56112">
    <property type="entry name" value="Protein kinase-like (PK-like)"/>
    <property type="match status" value="1"/>
</dbReference>
<dbReference type="KEGG" id="mph:MLP_39960"/>